<dbReference type="PANTHER" id="PTHR43625:SF78">
    <property type="entry name" value="PYRIDOXAL REDUCTASE-RELATED"/>
    <property type="match status" value="1"/>
</dbReference>
<dbReference type="OrthoDB" id="37537at2759"/>
<proteinExistence type="predicted"/>
<evidence type="ECO:0000256" key="1">
    <source>
        <dbReference type="ARBA" id="ARBA00023002"/>
    </source>
</evidence>
<organism evidence="3 4">
    <name type="scientific">Kockovaella imperatae</name>
    <dbReference type="NCBI Taxonomy" id="4999"/>
    <lineage>
        <taxon>Eukaryota</taxon>
        <taxon>Fungi</taxon>
        <taxon>Dikarya</taxon>
        <taxon>Basidiomycota</taxon>
        <taxon>Agaricomycotina</taxon>
        <taxon>Tremellomycetes</taxon>
        <taxon>Tremellales</taxon>
        <taxon>Cuniculitremaceae</taxon>
        <taxon>Kockovaella</taxon>
    </lineage>
</organism>
<dbReference type="GO" id="GO:0005737">
    <property type="term" value="C:cytoplasm"/>
    <property type="evidence" value="ECO:0007669"/>
    <property type="project" value="TreeGrafter"/>
</dbReference>
<comment type="caution">
    <text evidence="3">The sequence shown here is derived from an EMBL/GenBank/DDBJ whole genome shotgun (WGS) entry which is preliminary data.</text>
</comment>
<keyword evidence="4" id="KW-1185">Reference proteome</keyword>
<evidence type="ECO:0000313" key="3">
    <source>
        <dbReference type="EMBL" id="ORX39608.1"/>
    </source>
</evidence>
<evidence type="ECO:0000259" key="2">
    <source>
        <dbReference type="Pfam" id="PF00248"/>
    </source>
</evidence>
<feature type="domain" description="NADP-dependent oxidoreductase" evidence="2">
    <location>
        <begin position="9"/>
        <end position="299"/>
    </location>
</feature>
<dbReference type="EMBL" id="NBSH01000002">
    <property type="protein sequence ID" value="ORX39608.1"/>
    <property type="molecule type" value="Genomic_DNA"/>
</dbReference>
<keyword evidence="1" id="KW-0560">Oxidoreductase</keyword>
<dbReference type="RefSeq" id="XP_021873393.1">
    <property type="nucleotide sequence ID" value="XM_022014584.1"/>
</dbReference>
<dbReference type="InParanoid" id="A0A1Y1UNG9"/>
<dbReference type="Gene3D" id="3.20.20.100">
    <property type="entry name" value="NADP-dependent oxidoreductase domain"/>
    <property type="match status" value="1"/>
</dbReference>
<dbReference type="SUPFAM" id="SSF51430">
    <property type="entry name" value="NAD(P)-linked oxidoreductase"/>
    <property type="match status" value="1"/>
</dbReference>
<dbReference type="InterPro" id="IPR036812">
    <property type="entry name" value="NAD(P)_OxRdtase_dom_sf"/>
</dbReference>
<name>A0A1Y1UNG9_9TREE</name>
<dbReference type="Proteomes" id="UP000193218">
    <property type="component" value="Unassembled WGS sequence"/>
</dbReference>
<protein>
    <submittedName>
        <fullName evidence="3">Aldo/keto reductase</fullName>
    </submittedName>
</protein>
<dbReference type="PANTHER" id="PTHR43625">
    <property type="entry name" value="AFLATOXIN B1 ALDEHYDE REDUCTASE"/>
    <property type="match status" value="1"/>
</dbReference>
<reference evidence="3 4" key="1">
    <citation type="submission" date="2017-03" db="EMBL/GenBank/DDBJ databases">
        <title>Widespread Adenine N6-methylation of Active Genes in Fungi.</title>
        <authorList>
            <consortium name="DOE Joint Genome Institute"/>
            <person name="Mondo S.J."/>
            <person name="Dannebaum R.O."/>
            <person name="Kuo R.C."/>
            <person name="Louie K.B."/>
            <person name="Bewick A.J."/>
            <person name="Labutti K."/>
            <person name="Haridas S."/>
            <person name="Kuo A."/>
            <person name="Salamov A."/>
            <person name="Ahrendt S.R."/>
            <person name="Lau R."/>
            <person name="Bowen B.P."/>
            <person name="Lipzen A."/>
            <person name="Sullivan W."/>
            <person name="Andreopoulos W.B."/>
            <person name="Clum A."/>
            <person name="Lindquist E."/>
            <person name="Daum C."/>
            <person name="Northen T.R."/>
            <person name="Ramamoorthy G."/>
            <person name="Schmitz R.J."/>
            <person name="Gryganskyi A."/>
            <person name="Culley D."/>
            <person name="Magnuson J."/>
            <person name="James T.Y."/>
            <person name="O'Malley M.A."/>
            <person name="Stajich J.E."/>
            <person name="Spatafora J.W."/>
            <person name="Visel A."/>
            <person name="Grigoriev I.V."/>
        </authorList>
    </citation>
    <scope>NUCLEOTIDE SEQUENCE [LARGE SCALE GENOMIC DNA]</scope>
    <source>
        <strain evidence="3 4">NRRL Y-17943</strain>
    </source>
</reference>
<dbReference type="Pfam" id="PF00248">
    <property type="entry name" value="Aldo_ket_red"/>
    <property type="match status" value="1"/>
</dbReference>
<dbReference type="STRING" id="4999.A0A1Y1UNG9"/>
<sequence length="319" mass="35226">MNFLQSLSTNGPMEDEQCFETLKHAIDRAGPGEKVVINSSEHYGANAANLELLSRFFTRYPETKDKAFVVVKGGLGIFNPGSDGHISPDSSPEGLRRSAEGIAKKLHPKKVDVLGPGRLDGNHSVEEVIKTLVELQKEGLFLYIGLSEVSSSTLRKASAISQIVTVETEVSPLAWEEETRKVFAVAEETRTVILAYSPLGRGALSGKSYEEIPKHVRDLFPRFHEENWEENKKIGEKIKALAEKKGVSVGQLTLAWVSSTSPQVIPIPGTTMLYRASENFDAMDVELNSEERQEVDAVLESTTVKGGRYPDAYKKFTWS</sequence>
<accession>A0A1Y1UNG9</accession>
<gene>
    <name evidence="3" type="ORF">BD324DRAFT_614319</name>
</gene>
<dbReference type="AlphaFoldDB" id="A0A1Y1UNG9"/>
<dbReference type="GO" id="GO:0016491">
    <property type="term" value="F:oxidoreductase activity"/>
    <property type="evidence" value="ECO:0007669"/>
    <property type="project" value="UniProtKB-KW"/>
</dbReference>
<dbReference type="GeneID" id="33556392"/>
<dbReference type="InterPro" id="IPR050791">
    <property type="entry name" value="Aldo-Keto_reductase"/>
</dbReference>
<evidence type="ECO:0000313" key="4">
    <source>
        <dbReference type="Proteomes" id="UP000193218"/>
    </source>
</evidence>
<dbReference type="InterPro" id="IPR023210">
    <property type="entry name" value="NADP_OxRdtase_dom"/>
</dbReference>